<sequence>MERSLLATGLVDTVRVAEDVWSVRMLIVNVCFVGNAKQGDWVLVDTGIGPLTGALSEEAESVFHRPPACIVLTHGHFDHVGGVKELAQKWNVPVYAHPAELPYLTGGKDYPEGDPTVGGGLMAGVAPLYPNRAIDLGERVHPLPDDGQVPGMPEWKWIHTPGHSPGHIALFREQDRFLIAGDAFITVKQESALAVAAQTVEVHGPPMYFTPDWPAAGRSVERLAALSPESAVTGHGQPLGGEALRAGLRRLAEHFEELAVPEQGRYAAEGMR</sequence>
<dbReference type="Proteomes" id="UP000442469">
    <property type="component" value="Unassembled WGS sequence"/>
</dbReference>
<reference evidence="5 7" key="1">
    <citation type="submission" date="2014-04" db="EMBL/GenBank/DDBJ databases">
        <authorList>
            <person name="Bishop-Lilly K.A."/>
            <person name="Broomall S.M."/>
            <person name="Chain P.S."/>
            <person name="Chertkov O."/>
            <person name="Coyne S.R."/>
            <person name="Daligault H.E."/>
            <person name="Davenport K.W."/>
            <person name="Erkkila T."/>
            <person name="Frey K.G."/>
            <person name="Gibbons H.S."/>
            <person name="Gu W."/>
            <person name="Jaissle J."/>
            <person name="Johnson S.L."/>
            <person name="Koroleva G.I."/>
            <person name="Ladner J.T."/>
            <person name="Lo C.-C."/>
            <person name="Minogue T.D."/>
            <person name="Munk C."/>
            <person name="Palacios G.F."/>
            <person name="Redden C.L."/>
            <person name="Rosenzweig C.N."/>
            <person name="Scholz M.B."/>
            <person name="Teshima H."/>
            <person name="Xu Y."/>
        </authorList>
    </citation>
    <scope>NUCLEOTIDE SEQUENCE [LARGE SCALE GENOMIC DNA]</scope>
    <source>
        <strain evidence="5 7">8244</strain>
    </source>
</reference>
<dbReference type="PANTHER" id="PTHR42951:SF17">
    <property type="entry name" value="METALLO-BETA-LACTAMASE DOMAIN-CONTAINING PROTEIN"/>
    <property type="match status" value="1"/>
</dbReference>
<evidence type="ECO:0000256" key="1">
    <source>
        <dbReference type="ARBA" id="ARBA00034221"/>
    </source>
</evidence>
<dbReference type="PATRIC" id="fig|44252.3.peg.5262"/>
<protein>
    <submittedName>
        <fullName evidence="6">MBL fold metallo-hydrolase</fullName>
    </submittedName>
    <submittedName>
        <fullName evidence="5">Metallo-beta-lactamase superfamily protein</fullName>
    </submittedName>
</protein>
<dbReference type="STRING" id="44252.DJ90_5534"/>
<dbReference type="SMART" id="SM00849">
    <property type="entry name" value="Lactamase_B"/>
    <property type="match status" value="1"/>
</dbReference>
<dbReference type="Proteomes" id="UP000029278">
    <property type="component" value="Unassembled WGS sequence"/>
</dbReference>
<reference evidence="6 8" key="2">
    <citation type="submission" date="2019-11" db="EMBL/GenBank/DDBJ databases">
        <title>Draft genome sequences of five Paenibacillus species of dairy origin.</title>
        <authorList>
            <person name="Olajide A.M."/>
            <person name="Chen S."/>
            <person name="Lapointe G."/>
        </authorList>
    </citation>
    <scope>NUCLEOTIDE SEQUENCE [LARGE SCALE GENOMIC DNA]</scope>
    <source>
        <strain evidence="6 8">3CT49</strain>
    </source>
</reference>
<evidence type="ECO:0000313" key="8">
    <source>
        <dbReference type="Proteomes" id="UP000442469"/>
    </source>
</evidence>
<dbReference type="GO" id="GO:0016787">
    <property type="term" value="F:hydrolase activity"/>
    <property type="evidence" value="ECO:0007669"/>
    <property type="project" value="UniProtKB-KW"/>
</dbReference>
<gene>
    <name evidence="5" type="ORF">DJ90_5534</name>
    <name evidence="6" type="ORF">GNQ08_20000</name>
</gene>
<keyword evidence="6" id="KW-0378">Hydrolase</keyword>
<comment type="caution">
    <text evidence="5">The sequence shown here is derived from an EMBL/GenBank/DDBJ whole genome shotgun (WGS) entry which is preliminary data.</text>
</comment>
<dbReference type="InterPro" id="IPR036866">
    <property type="entry name" value="RibonucZ/Hydroxyglut_hydro"/>
</dbReference>
<dbReference type="AlphaFoldDB" id="A0A090YB46"/>
<proteinExistence type="predicted"/>
<feature type="domain" description="Metallo-beta-lactamase" evidence="4">
    <location>
        <begin position="27"/>
        <end position="235"/>
    </location>
</feature>
<evidence type="ECO:0000313" key="7">
    <source>
        <dbReference type="Proteomes" id="UP000029278"/>
    </source>
</evidence>
<comment type="catalytic activity">
    <reaction evidence="3">
        <text>3',5'-cyclic UMP + H2O = UMP + H(+)</text>
        <dbReference type="Rhea" id="RHEA:70575"/>
        <dbReference type="ChEBI" id="CHEBI:15377"/>
        <dbReference type="ChEBI" id="CHEBI:15378"/>
        <dbReference type="ChEBI" id="CHEBI:57865"/>
        <dbReference type="ChEBI" id="CHEBI:184387"/>
    </reaction>
    <physiologicalReaction direction="left-to-right" evidence="3">
        <dbReference type="Rhea" id="RHEA:70576"/>
    </physiologicalReaction>
</comment>
<organism evidence="5 7">
    <name type="scientific">Paenibacillus macerans</name>
    <name type="common">Bacillus macerans</name>
    <dbReference type="NCBI Taxonomy" id="44252"/>
    <lineage>
        <taxon>Bacteria</taxon>
        <taxon>Bacillati</taxon>
        <taxon>Bacillota</taxon>
        <taxon>Bacilli</taxon>
        <taxon>Bacillales</taxon>
        <taxon>Paenibacillaceae</taxon>
        <taxon>Paenibacillus</taxon>
    </lineage>
</organism>
<evidence type="ECO:0000256" key="3">
    <source>
        <dbReference type="ARBA" id="ARBA00048505"/>
    </source>
</evidence>
<evidence type="ECO:0000313" key="5">
    <source>
        <dbReference type="EMBL" id="KFM95416.1"/>
    </source>
</evidence>
<dbReference type="InterPro" id="IPR050855">
    <property type="entry name" value="NDM-1-like"/>
</dbReference>
<dbReference type="PANTHER" id="PTHR42951">
    <property type="entry name" value="METALLO-BETA-LACTAMASE DOMAIN-CONTAINING"/>
    <property type="match status" value="1"/>
</dbReference>
<comment type="catalytic activity">
    <reaction evidence="1">
        <text>3',5'-cyclic CMP + H2O = CMP + H(+)</text>
        <dbReference type="Rhea" id="RHEA:72675"/>
        <dbReference type="ChEBI" id="CHEBI:15377"/>
        <dbReference type="ChEBI" id="CHEBI:15378"/>
        <dbReference type="ChEBI" id="CHEBI:58003"/>
        <dbReference type="ChEBI" id="CHEBI:60377"/>
    </reaction>
    <physiologicalReaction direction="left-to-right" evidence="1">
        <dbReference type="Rhea" id="RHEA:72676"/>
    </physiologicalReaction>
</comment>
<dbReference type="OrthoDB" id="9802248at2"/>
<keyword evidence="7" id="KW-1185">Reference proteome</keyword>
<dbReference type="RefSeq" id="WP_051985499.1">
    <property type="nucleotide sequence ID" value="NZ_BGML01000008.1"/>
</dbReference>
<evidence type="ECO:0000256" key="2">
    <source>
        <dbReference type="ARBA" id="ARBA00034301"/>
    </source>
</evidence>
<comment type="function">
    <text evidence="2">Counteracts the endogenous Pycsar antiviral defense system. Phosphodiesterase that enables metal-dependent hydrolysis of host cyclic nucleotide Pycsar defense signals such as cCMP and cUMP.</text>
</comment>
<accession>A0A090YB46</accession>
<dbReference type="GeneID" id="77007739"/>
<dbReference type="HOGENOM" id="CLU_030571_2_0_9"/>
<name>A0A090YB46_PAEMA</name>
<evidence type="ECO:0000313" key="6">
    <source>
        <dbReference type="EMBL" id="MUG24656.1"/>
    </source>
</evidence>
<evidence type="ECO:0000259" key="4">
    <source>
        <dbReference type="SMART" id="SM00849"/>
    </source>
</evidence>
<dbReference type="InterPro" id="IPR001279">
    <property type="entry name" value="Metallo-B-lactamas"/>
</dbReference>
<dbReference type="SUPFAM" id="SSF56281">
    <property type="entry name" value="Metallo-hydrolase/oxidoreductase"/>
    <property type="match status" value="1"/>
</dbReference>
<dbReference type="EMBL" id="JMQA01000042">
    <property type="protein sequence ID" value="KFM95416.1"/>
    <property type="molecule type" value="Genomic_DNA"/>
</dbReference>
<dbReference type="CDD" id="cd07721">
    <property type="entry name" value="yflN-like_MBL-fold"/>
    <property type="match status" value="1"/>
</dbReference>
<dbReference type="EMBL" id="WNZZ01000017">
    <property type="protein sequence ID" value="MUG24656.1"/>
    <property type="molecule type" value="Genomic_DNA"/>
</dbReference>
<dbReference type="Gene3D" id="3.60.15.10">
    <property type="entry name" value="Ribonuclease Z/Hydroxyacylglutathione hydrolase-like"/>
    <property type="match status" value="1"/>
</dbReference>
<dbReference type="Pfam" id="PF00753">
    <property type="entry name" value="Lactamase_B"/>
    <property type="match status" value="1"/>
</dbReference>